<feature type="compositionally biased region" description="Low complexity" evidence="7">
    <location>
        <begin position="249"/>
        <end position="269"/>
    </location>
</feature>
<dbReference type="InterPro" id="IPR044808">
    <property type="entry name" value="ERF_plant"/>
</dbReference>
<evidence type="ECO:0000313" key="9">
    <source>
        <dbReference type="EMBL" id="KAK9926527.1"/>
    </source>
</evidence>
<dbReference type="Gene3D" id="3.30.730.10">
    <property type="entry name" value="AP2/ERF domain"/>
    <property type="match status" value="1"/>
</dbReference>
<comment type="similarity">
    <text evidence="6">Belongs to the AP2/ERF transcription factor family. ERF subfamily.</text>
</comment>
<comment type="subcellular location">
    <subcellularLocation>
        <location evidence="1">Nucleus</location>
    </subcellularLocation>
</comment>
<evidence type="ECO:0000313" key="10">
    <source>
        <dbReference type="Proteomes" id="UP001457282"/>
    </source>
</evidence>
<feature type="domain" description="AP2/ERF" evidence="8">
    <location>
        <begin position="114"/>
        <end position="171"/>
    </location>
</feature>
<keyword evidence="3" id="KW-0238">DNA-binding</keyword>
<dbReference type="GO" id="GO:0005634">
    <property type="term" value="C:nucleus"/>
    <property type="evidence" value="ECO:0007669"/>
    <property type="project" value="UniProtKB-SubCell"/>
</dbReference>
<accession>A0AAW1WPI4</accession>
<evidence type="ECO:0000256" key="1">
    <source>
        <dbReference type="ARBA" id="ARBA00004123"/>
    </source>
</evidence>
<dbReference type="Pfam" id="PF00847">
    <property type="entry name" value="AP2"/>
    <property type="match status" value="1"/>
</dbReference>
<evidence type="ECO:0000259" key="8">
    <source>
        <dbReference type="PROSITE" id="PS51032"/>
    </source>
</evidence>
<evidence type="ECO:0000256" key="3">
    <source>
        <dbReference type="ARBA" id="ARBA00023125"/>
    </source>
</evidence>
<protein>
    <recommendedName>
        <fullName evidence="8">AP2/ERF domain-containing protein</fullName>
    </recommendedName>
</protein>
<keyword evidence="10" id="KW-1185">Reference proteome</keyword>
<evidence type="ECO:0000256" key="6">
    <source>
        <dbReference type="ARBA" id="ARBA00024343"/>
    </source>
</evidence>
<keyword evidence="4" id="KW-0804">Transcription</keyword>
<gene>
    <name evidence="9" type="ORF">M0R45_023753</name>
</gene>
<dbReference type="InterPro" id="IPR001471">
    <property type="entry name" value="AP2/ERF_dom"/>
</dbReference>
<feature type="compositionally biased region" description="Basic and acidic residues" evidence="7">
    <location>
        <begin position="29"/>
        <end position="39"/>
    </location>
</feature>
<dbReference type="PROSITE" id="PS51032">
    <property type="entry name" value="AP2_ERF"/>
    <property type="match status" value="1"/>
</dbReference>
<evidence type="ECO:0000256" key="2">
    <source>
        <dbReference type="ARBA" id="ARBA00023015"/>
    </source>
</evidence>
<sequence length="319" mass="35772">MVSALRRNINKLIDTVDRKPGKRSLPSNESEKKEEEAEEYHRNIFPVYSTRSQQDNSAMVSALAQVIANTHDQNPLQVDHQLHENPVITSALNHVEQSQPAELQDQGNMKRQRHYRGVRRRPWGKWAAEIRDPQKAARVWLGTFESAEAAALAYDEAALRFKGSKAKLNFPERVQGISPSTTTTGSYLIITSSTDHDQQVNSNPPPPALPISQRATYNIPNVDYHDAQYLGSNRNYIDFGVSSSQNYGSQTNVSVPTTSSTSSASSIPSNHEHVVLQQQEDQQLLMYPMMPFGSSSSSSNPPAKYKRDSSESSDHYFRR</sequence>
<dbReference type="CDD" id="cd00018">
    <property type="entry name" value="AP2"/>
    <property type="match status" value="1"/>
</dbReference>
<reference evidence="9 10" key="1">
    <citation type="journal article" date="2023" name="G3 (Bethesda)">
        <title>A chromosome-length genome assembly and annotation of blackberry (Rubus argutus, cv. 'Hillquist').</title>
        <authorList>
            <person name="Bruna T."/>
            <person name="Aryal R."/>
            <person name="Dudchenko O."/>
            <person name="Sargent D.J."/>
            <person name="Mead D."/>
            <person name="Buti M."/>
            <person name="Cavallini A."/>
            <person name="Hytonen T."/>
            <person name="Andres J."/>
            <person name="Pham M."/>
            <person name="Weisz D."/>
            <person name="Mascagni F."/>
            <person name="Usai G."/>
            <person name="Natali L."/>
            <person name="Bassil N."/>
            <person name="Fernandez G.E."/>
            <person name="Lomsadze A."/>
            <person name="Armour M."/>
            <person name="Olukolu B."/>
            <person name="Poorten T."/>
            <person name="Britton C."/>
            <person name="Davik J."/>
            <person name="Ashrafi H."/>
            <person name="Aiden E.L."/>
            <person name="Borodovsky M."/>
            <person name="Worthington M."/>
        </authorList>
    </citation>
    <scope>NUCLEOTIDE SEQUENCE [LARGE SCALE GENOMIC DNA]</scope>
    <source>
        <strain evidence="9">PI 553951</strain>
    </source>
</reference>
<proteinExistence type="inferred from homology"/>
<name>A0AAW1WPI4_RUBAR</name>
<keyword evidence="5" id="KW-0539">Nucleus</keyword>
<dbReference type="InterPro" id="IPR036955">
    <property type="entry name" value="AP2/ERF_dom_sf"/>
</dbReference>
<feature type="compositionally biased region" description="Basic and acidic residues" evidence="7">
    <location>
        <begin position="305"/>
        <end position="319"/>
    </location>
</feature>
<evidence type="ECO:0000256" key="4">
    <source>
        <dbReference type="ARBA" id="ARBA00023163"/>
    </source>
</evidence>
<dbReference type="SMART" id="SM00380">
    <property type="entry name" value="AP2"/>
    <property type="match status" value="1"/>
</dbReference>
<dbReference type="GO" id="GO:0003700">
    <property type="term" value="F:DNA-binding transcription factor activity"/>
    <property type="evidence" value="ECO:0007669"/>
    <property type="project" value="InterPro"/>
</dbReference>
<organism evidence="9 10">
    <name type="scientific">Rubus argutus</name>
    <name type="common">Southern blackberry</name>
    <dbReference type="NCBI Taxonomy" id="59490"/>
    <lineage>
        <taxon>Eukaryota</taxon>
        <taxon>Viridiplantae</taxon>
        <taxon>Streptophyta</taxon>
        <taxon>Embryophyta</taxon>
        <taxon>Tracheophyta</taxon>
        <taxon>Spermatophyta</taxon>
        <taxon>Magnoliopsida</taxon>
        <taxon>eudicotyledons</taxon>
        <taxon>Gunneridae</taxon>
        <taxon>Pentapetalae</taxon>
        <taxon>rosids</taxon>
        <taxon>fabids</taxon>
        <taxon>Rosales</taxon>
        <taxon>Rosaceae</taxon>
        <taxon>Rosoideae</taxon>
        <taxon>Rosoideae incertae sedis</taxon>
        <taxon>Rubus</taxon>
    </lineage>
</organism>
<feature type="compositionally biased region" description="Low complexity" evidence="7">
    <location>
        <begin position="276"/>
        <end position="285"/>
    </location>
</feature>
<dbReference type="Proteomes" id="UP001457282">
    <property type="component" value="Unassembled WGS sequence"/>
</dbReference>
<feature type="region of interest" description="Disordered" evidence="7">
    <location>
        <begin position="16"/>
        <end position="39"/>
    </location>
</feature>
<dbReference type="PANTHER" id="PTHR31190:SF489">
    <property type="entry name" value="ETHYLENE-RESPONSIVE TRANSCRIPTION FACTOR ERF113-RELATED"/>
    <property type="match status" value="1"/>
</dbReference>
<dbReference type="FunFam" id="3.30.730.10:FF:000001">
    <property type="entry name" value="Ethylene-responsive transcription factor 2"/>
    <property type="match status" value="1"/>
</dbReference>
<keyword evidence="2" id="KW-0805">Transcription regulation</keyword>
<evidence type="ECO:0000256" key="5">
    <source>
        <dbReference type="ARBA" id="ARBA00023242"/>
    </source>
</evidence>
<dbReference type="GO" id="GO:0003677">
    <property type="term" value="F:DNA binding"/>
    <property type="evidence" value="ECO:0007669"/>
    <property type="project" value="UniProtKB-KW"/>
</dbReference>
<dbReference type="SUPFAM" id="SSF54171">
    <property type="entry name" value="DNA-binding domain"/>
    <property type="match status" value="1"/>
</dbReference>
<dbReference type="PANTHER" id="PTHR31190">
    <property type="entry name" value="DNA-BINDING DOMAIN"/>
    <property type="match status" value="1"/>
</dbReference>
<dbReference type="EMBL" id="JBEDUW010000005">
    <property type="protein sequence ID" value="KAK9926527.1"/>
    <property type="molecule type" value="Genomic_DNA"/>
</dbReference>
<dbReference type="PRINTS" id="PR00367">
    <property type="entry name" value="ETHRSPELEMNT"/>
</dbReference>
<evidence type="ECO:0000256" key="7">
    <source>
        <dbReference type="SAM" id="MobiDB-lite"/>
    </source>
</evidence>
<dbReference type="AlphaFoldDB" id="A0AAW1WPI4"/>
<dbReference type="GO" id="GO:0009873">
    <property type="term" value="P:ethylene-activated signaling pathway"/>
    <property type="evidence" value="ECO:0007669"/>
    <property type="project" value="InterPro"/>
</dbReference>
<comment type="caution">
    <text evidence="9">The sequence shown here is derived from an EMBL/GenBank/DDBJ whole genome shotgun (WGS) entry which is preliminary data.</text>
</comment>
<dbReference type="InterPro" id="IPR016177">
    <property type="entry name" value="DNA-bd_dom_sf"/>
</dbReference>
<feature type="region of interest" description="Disordered" evidence="7">
    <location>
        <begin position="248"/>
        <end position="319"/>
    </location>
</feature>